<reference evidence="1" key="2">
    <citation type="submission" date="2023-05" db="EMBL/GenBank/DDBJ databases">
        <authorList>
            <consortium name="Lawrence Berkeley National Laboratory"/>
            <person name="Steindorff A."/>
            <person name="Hensen N."/>
            <person name="Bonometti L."/>
            <person name="Westerberg I."/>
            <person name="Brannstrom I.O."/>
            <person name="Guillou S."/>
            <person name="Cros-Aarteil S."/>
            <person name="Calhoun S."/>
            <person name="Haridas S."/>
            <person name="Kuo A."/>
            <person name="Mondo S."/>
            <person name="Pangilinan J."/>
            <person name="Riley R."/>
            <person name="Labutti K."/>
            <person name="Andreopoulos B."/>
            <person name="Lipzen A."/>
            <person name="Chen C."/>
            <person name="Yanf M."/>
            <person name="Daum C."/>
            <person name="Ng V."/>
            <person name="Clum A."/>
            <person name="Ohm R."/>
            <person name="Martin F."/>
            <person name="Silar P."/>
            <person name="Natvig D."/>
            <person name="Lalanne C."/>
            <person name="Gautier V."/>
            <person name="Ament-Velasquez S.L."/>
            <person name="Kruys A."/>
            <person name="Hutchinson M.I."/>
            <person name="Powell A.J."/>
            <person name="Barry K."/>
            <person name="Miller A.N."/>
            <person name="Grigoriev I.V."/>
            <person name="Debuchy R."/>
            <person name="Gladieux P."/>
            <person name="Thoren M.H."/>
            <person name="Johannesson H."/>
        </authorList>
    </citation>
    <scope>NUCLEOTIDE SEQUENCE</scope>
    <source>
        <strain evidence="1">CBS 315.58</strain>
    </source>
</reference>
<proteinExistence type="predicted"/>
<dbReference type="Proteomes" id="UP001303160">
    <property type="component" value="Unassembled WGS sequence"/>
</dbReference>
<protein>
    <submittedName>
        <fullName evidence="1">Uncharacterized protein</fullName>
    </submittedName>
</protein>
<sequence>MNPGALSLRAWSLPSIFASRGGAKESGCRASMMDVHCRQEAASHAEVTPVPDHGLRGMHAEDAAPAEWPVCPTQEMCLDAFQGGHLEFPPEPVVGQSNGSGEIYHIPTWVLGNLVEIWATDGKQDDLVMACPVKREHKAVAMIPSSRDLFLSIHATPQGEEGIGFLLVNGRHPVLARLCGSSGSTTIAACIEQVSPCQGIMVRSVGSLNFSTYQDGKEFGPLLGVNIARIVQIIPSRRGALGSMLCYRAEHDETRFRIGQDTVLQRRQRKARESFTGLQPFFFPSEFFNRPQEQGMTPTGATCMIYLYTAPDETSKPNKALASPWVKSCVVPIPNCLSQNWLQGLSASGFWRTVDTTSLTLTNSPSSPRIGGLDHVLFLLDFEAIFSYFEVLFGFRPVGHSRERWPTWRHPSLVLSLPSLGVPGVEPGELAGRRVEQGDADQCLPCGDTD</sequence>
<reference evidence="1" key="1">
    <citation type="journal article" date="2023" name="Mol. Phylogenet. Evol.">
        <title>Genome-scale phylogeny and comparative genomics of the fungal order Sordariales.</title>
        <authorList>
            <person name="Hensen N."/>
            <person name="Bonometti L."/>
            <person name="Westerberg I."/>
            <person name="Brannstrom I.O."/>
            <person name="Guillou S."/>
            <person name="Cros-Aarteil S."/>
            <person name="Calhoun S."/>
            <person name="Haridas S."/>
            <person name="Kuo A."/>
            <person name="Mondo S."/>
            <person name="Pangilinan J."/>
            <person name="Riley R."/>
            <person name="LaButti K."/>
            <person name="Andreopoulos B."/>
            <person name="Lipzen A."/>
            <person name="Chen C."/>
            <person name="Yan M."/>
            <person name="Daum C."/>
            <person name="Ng V."/>
            <person name="Clum A."/>
            <person name="Steindorff A."/>
            <person name="Ohm R.A."/>
            <person name="Martin F."/>
            <person name="Silar P."/>
            <person name="Natvig D.O."/>
            <person name="Lalanne C."/>
            <person name="Gautier V."/>
            <person name="Ament-Velasquez S.L."/>
            <person name="Kruys A."/>
            <person name="Hutchinson M.I."/>
            <person name="Powell A.J."/>
            <person name="Barry K."/>
            <person name="Miller A.N."/>
            <person name="Grigoriev I.V."/>
            <person name="Debuchy R."/>
            <person name="Gladieux P."/>
            <person name="Hiltunen Thoren M."/>
            <person name="Johannesson H."/>
        </authorList>
    </citation>
    <scope>NUCLEOTIDE SEQUENCE</scope>
    <source>
        <strain evidence="1">CBS 315.58</strain>
    </source>
</reference>
<comment type="caution">
    <text evidence="1">The sequence shown here is derived from an EMBL/GenBank/DDBJ whole genome shotgun (WGS) entry which is preliminary data.</text>
</comment>
<keyword evidence="2" id="KW-1185">Reference proteome</keyword>
<name>A0AAN7ASJ1_9PEZI</name>
<evidence type="ECO:0000313" key="2">
    <source>
        <dbReference type="Proteomes" id="UP001303160"/>
    </source>
</evidence>
<gene>
    <name evidence="1" type="ORF">QBC40DRAFT_299826</name>
</gene>
<dbReference type="AlphaFoldDB" id="A0AAN7ASJ1"/>
<organism evidence="1 2">
    <name type="scientific">Triangularia verruculosa</name>
    <dbReference type="NCBI Taxonomy" id="2587418"/>
    <lineage>
        <taxon>Eukaryota</taxon>
        <taxon>Fungi</taxon>
        <taxon>Dikarya</taxon>
        <taxon>Ascomycota</taxon>
        <taxon>Pezizomycotina</taxon>
        <taxon>Sordariomycetes</taxon>
        <taxon>Sordariomycetidae</taxon>
        <taxon>Sordariales</taxon>
        <taxon>Podosporaceae</taxon>
        <taxon>Triangularia</taxon>
    </lineage>
</organism>
<accession>A0AAN7ASJ1</accession>
<dbReference type="EMBL" id="MU863973">
    <property type="protein sequence ID" value="KAK4196972.1"/>
    <property type="molecule type" value="Genomic_DNA"/>
</dbReference>
<evidence type="ECO:0000313" key="1">
    <source>
        <dbReference type="EMBL" id="KAK4196972.1"/>
    </source>
</evidence>